<dbReference type="InterPro" id="IPR027417">
    <property type="entry name" value="P-loop_NTPase"/>
</dbReference>
<dbReference type="Pfam" id="PF01935">
    <property type="entry name" value="DUF87"/>
    <property type="match status" value="1"/>
</dbReference>
<dbReference type="EMBL" id="JAAHFQ010000484">
    <property type="protein sequence ID" value="NER30082.1"/>
    <property type="molecule type" value="Genomic_DNA"/>
</dbReference>
<gene>
    <name evidence="2" type="ORF">F6J89_21285</name>
</gene>
<feature type="domain" description="Helicase HerA central" evidence="1">
    <location>
        <begin position="168"/>
        <end position="234"/>
    </location>
</feature>
<reference evidence="2" key="1">
    <citation type="submission" date="2019-11" db="EMBL/GenBank/DDBJ databases">
        <title>Genomic insights into an expanded diversity of filamentous marine cyanobacteria reveals the extraordinary biosynthetic potential of Moorea and Okeania.</title>
        <authorList>
            <person name="Ferreira Leao T."/>
            <person name="Wang M."/>
            <person name="Moss N."/>
            <person name="Da Silva R."/>
            <person name="Sanders J."/>
            <person name="Nurk S."/>
            <person name="Gurevich A."/>
            <person name="Humphrey G."/>
            <person name="Reher R."/>
            <person name="Zhu Q."/>
            <person name="Belda-Ferre P."/>
            <person name="Glukhov E."/>
            <person name="Rex R."/>
            <person name="Dorrestein P.C."/>
            <person name="Knight R."/>
            <person name="Pevzner P."/>
            <person name="Gerwick W.H."/>
            <person name="Gerwick L."/>
        </authorList>
    </citation>
    <scope>NUCLEOTIDE SEQUENCE</scope>
    <source>
        <strain evidence="2">SIO1C4</strain>
    </source>
</reference>
<dbReference type="SUPFAM" id="SSF52540">
    <property type="entry name" value="P-loop containing nucleoside triphosphate hydrolases"/>
    <property type="match status" value="1"/>
</dbReference>
<evidence type="ECO:0000259" key="1">
    <source>
        <dbReference type="Pfam" id="PF01935"/>
    </source>
</evidence>
<name>A0A6B3NHR1_9CYAN</name>
<comment type="caution">
    <text evidence="2">The sequence shown here is derived from an EMBL/GenBank/DDBJ whole genome shotgun (WGS) entry which is preliminary data.</text>
</comment>
<protein>
    <submittedName>
        <fullName evidence="2">DUF87 domain-containing protein</fullName>
    </submittedName>
</protein>
<accession>A0A6B3NHR1</accession>
<dbReference type="AlphaFoldDB" id="A0A6B3NHR1"/>
<sequence>MYTNPYALGQYQRQPAGAYGVLNSAYGQGLVSSLPPEVAFLYDAILEEWEYSTAEQILSDCRQNLDKRLYTYAQLIVSHLEQNSQPSASEVEAYKLTVRKLFRKSPTPETFRKLAAETENVYLQQIALNAVQTLENAAVMGRLPGKFAKNIRILNPIEVILREQVSALIFGNTGSGKSSLASMLVSVLSRHLQKPVQVLVLDPHLNDWGCLPIVDEKVHIIRVLTLLVHELEARKANWRWQVRNLPKEQRQKDWPFLITIWDEIDDTLSFANSKAGQRLIEREGLMHPSDVLRVYGSQIRKFGGMLLGLNQSGNVEALGIDSKYRSNYIDIHLVESALMQAESLWKMETPERAFIEARRDGYPCVVRSRPAIHPTHGHYPLRQEGLAPAASPAPLLEPWGLSLTIEPVVFSGNIEEVFGGQIVGSKELALMLQGPKPSQALPQGAEQLEPDPWEEGTPGLPTLEEAFRQIKAGRSQTPPLKKSDICATWGGRNADKFAIYDEALQTYGQEWLKEFIADGKLTKPWQEIVELFGGIPYASKDKSSKNRSKFNQTKELVFGILHALGVEPEAASSKMPPANVIPLRRHPSA</sequence>
<evidence type="ECO:0000313" key="2">
    <source>
        <dbReference type="EMBL" id="NER30082.1"/>
    </source>
</evidence>
<proteinExistence type="predicted"/>
<dbReference type="InterPro" id="IPR002789">
    <property type="entry name" value="HerA_central"/>
</dbReference>
<dbReference type="Gene3D" id="3.40.50.300">
    <property type="entry name" value="P-loop containing nucleotide triphosphate hydrolases"/>
    <property type="match status" value="1"/>
</dbReference>
<organism evidence="2">
    <name type="scientific">Symploca sp. SIO1C4</name>
    <dbReference type="NCBI Taxonomy" id="2607765"/>
    <lineage>
        <taxon>Bacteria</taxon>
        <taxon>Bacillati</taxon>
        <taxon>Cyanobacteriota</taxon>
        <taxon>Cyanophyceae</taxon>
        <taxon>Coleofasciculales</taxon>
        <taxon>Coleofasciculaceae</taxon>
        <taxon>Symploca</taxon>
    </lineage>
</organism>